<proteinExistence type="inferred from homology"/>
<evidence type="ECO:0000313" key="8">
    <source>
        <dbReference type="EMBL" id="SDE75050.1"/>
    </source>
</evidence>
<evidence type="ECO:0000256" key="1">
    <source>
        <dbReference type="ARBA" id="ARBA00001231"/>
    </source>
</evidence>
<dbReference type="InterPro" id="IPR036881">
    <property type="entry name" value="Glyco_hydro_3_C_sf"/>
</dbReference>
<dbReference type="PANTHER" id="PTHR30480:SF13">
    <property type="entry name" value="BETA-HEXOSAMINIDASE"/>
    <property type="match status" value="1"/>
</dbReference>
<evidence type="ECO:0000256" key="6">
    <source>
        <dbReference type="SAM" id="MobiDB-lite"/>
    </source>
</evidence>
<evidence type="ECO:0000256" key="4">
    <source>
        <dbReference type="ARBA" id="ARBA00022801"/>
    </source>
</evidence>
<dbReference type="GO" id="GO:0009254">
    <property type="term" value="P:peptidoglycan turnover"/>
    <property type="evidence" value="ECO:0007669"/>
    <property type="project" value="TreeGrafter"/>
</dbReference>
<evidence type="ECO:0000256" key="5">
    <source>
        <dbReference type="ARBA" id="ARBA00023295"/>
    </source>
</evidence>
<keyword evidence="4" id="KW-0378">Hydrolase</keyword>
<evidence type="ECO:0000256" key="3">
    <source>
        <dbReference type="ARBA" id="ARBA00012663"/>
    </source>
</evidence>
<gene>
    <name evidence="8" type="ORF">SAMN05421636_107113</name>
</gene>
<dbReference type="PANTHER" id="PTHR30480">
    <property type="entry name" value="BETA-HEXOSAMINIDASE-RELATED"/>
    <property type="match status" value="1"/>
</dbReference>
<dbReference type="InterPro" id="IPR017853">
    <property type="entry name" value="GH"/>
</dbReference>
<dbReference type="Gene3D" id="3.20.20.300">
    <property type="entry name" value="Glycoside hydrolase, family 3, N-terminal domain"/>
    <property type="match status" value="1"/>
</dbReference>
<evidence type="ECO:0000313" key="9">
    <source>
        <dbReference type="Proteomes" id="UP000199109"/>
    </source>
</evidence>
<evidence type="ECO:0000259" key="7">
    <source>
        <dbReference type="Pfam" id="PF00933"/>
    </source>
</evidence>
<dbReference type="GO" id="GO:0004563">
    <property type="term" value="F:beta-N-acetylhexosaminidase activity"/>
    <property type="evidence" value="ECO:0007669"/>
    <property type="project" value="UniProtKB-EC"/>
</dbReference>
<dbReference type="Proteomes" id="UP000199109">
    <property type="component" value="Unassembled WGS sequence"/>
</dbReference>
<dbReference type="Pfam" id="PF00933">
    <property type="entry name" value="Glyco_hydro_3"/>
    <property type="match status" value="1"/>
</dbReference>
<comment type="similarity">
    <text evidence="2">Belongs to the glycosyl hydrolase 3 family.</text>
</comment>
<reference evidence="8 9" key="1">
    <citation type="submission" date="2016-10" db="EMBL/GenBank/DDBJ databases">
        <authorList>
            <person name="de Groot N.N."/>
        </authorList>
    </citation>
    <scope>NUCLEOTIDE SEQUENCE [LARGE SCALE GENOMIC DNA]</scope>
    <source>
        <strain evidence="8 9">DSM 23421</strain>
    </source>
</reference>
<feature type="domain" description="Glycoside hydrolase family 3 N-terminal" evidence="7">
    <location>
        <begin position="15"/>
        <end position="348"/>
    </location>
</feature>
<dbReference type="InterPro" id="IPR050226">
    <property type="entry name" value="NagZ_Beta-hexosaminidase"/>
</dbReference>
<keyword evidence="9" id="KW-1185">Reference proteome</keyword>
<sequence>MRNIISCTQSNKQLTLREKVGQLFMPSAFINDTEEEIQKLEKLISNQDVGSLCFFHSRASAATNFEGVKAVVHNENSYETLKSLIKRYQKAAKYPLLIAIDAEWGLAMRIENTPQYPYAITLGALADDQSDLIYKVAENIAKDCRAAGIHWNLSPCVDINNNPDNPVIGYRSFGADKNKVTEKALAFIKGTQSAGILTSIKHFPGHGDTATDSHLTLPLIDKSKEELFENELYPFQKLIDEGVDSVMVGHLSVRALSGGKIQSSSLSKKIIKGILREHMGYKGVVISDALNMHAVAKNHPLKGELEWLAFDAGNDVLCFAEHIAEGIETILKNASQEQIEESFERVWKLKVHTQVSSSSSSSSSRPSSSSSSSLTSNSNLISPNTLNRKIAVESLTLYKGSAKLISDFRETDFLGACFPEKMDNQFFKNINPNIAFKSISSFDGVLKERANILLALFPPQVKPTHKFGFAKEELIFINELIQTKNVVLYLFGNPYVLNHINYEKTKAVVIAYQNFEVFQEIAAEHFMGNLEAKGKLSVKIRA</sequence>
<dbReference type="InterPro" id="IPR001764">
    <property type="entry name" value="Glyco_hydro_3_N"/>
</dbReference>
<name>A0A1G7FGK6_9FLAO</name>
<protein>
    <recommendedName>
        <fullName evidence="3">beta-N-acetylhexosaminidase</fullName>
        <ecNumber evidence="3">3.2.1.52</ecNumber>
    </recommendedName>
</protein>
<accession>A0A1G7FGK6</accession>
<organism evidence="8 9">
    <name type="scientific">Pricia antarctica</name>
    <dbReference type="NCBI Taxonomy" id="641691"/>
    <lineage>
        <taxon>Bacteria</taxon>
        <taxon>Pseudomonadati</taxon>
        <taxon>Bacteroidota</taxon>
        <taxon>Flavobacteriia</taxon>
        <taxon>Flavobacteriales</taxon>
        <taxon>Flavobacteriaceae</taxon>
        <taxon>Pricia</taxon>
    </lineage>
</organism>
<dbReference type="STRING" id="641691.SAMN05421636_107113"/>
<dbReference type="Gene3D" id="3.40.50.1700">
    <property type="entry name" value="Glycoside hydrolase family 3 C-terminal domain"/>
    <property type="match status" value="1"/>
</dbReference>
<comment type="catalytic activity">
    <reaction evidence="1">
        <text>Hydrolysis of terminal non-reducing N-acetyl-D-hexosamine residues in N-acetyl-beta-D-hexosaminides.</text>
        <dbReference type="EC" id="3.2.1.52"/>
    </reaction>
</comment>
<dbReference type="OrthoDB" id="9805821at2"/>
<feature type="region of interest" description="Disordered" evidence="6">
    <location>
        <begin position="357"/>
        <end position="378"/>
    </location>
</feature>
<dbReference type="EMBL" id="FNAO01000007">
    <property type="protein sequence ID" value="SDE75050.1"/>
    <property type="molecule type" value="Genomic_DNA"/>
</dbReference>
<dbReference type="SUPFAM" id="SSF51445">
    <property type="entry name" value="(Trans)glycosidases"/>
    <property type="match status" value="1"/>
</dbReference>
<evidence type="ECO:0000256" key="2">
    <source>
        <dbReference type="ARBA" id="ARBA00005336"/>
    </source>
</evidence>
<dbReference type="InterPro" id="IPR036962">
    <property type="entry name" value="Glyco_hydro_3_N_sf"/>
</dbReference>
<dbReference type="AlphaFoldDB" id="A0A1G7FGK6"/>
<dbReference type="GO" id="GO:0005975">
    <property type="term" value="P:carbohydrate metabolic process"/>
    <property type="evidence" value="ECO:0007669"/>
    <property type="project" value="InterPro"/>
</dbReference>
<keyword evidence="5" id="KW-0326">Glycosidase</keyword>
<dbReference type="EC" id="3.2.1.52" evidence="3"/>